<name>A0AA35X9G5_GEOBA</name>
<keyword evidence="1" id="KW-0479">Metal-binding</keyword>
<proteinExistence type="predicted"/>
<reference evidence="6" key="1">
    <citation type="submission" date="2023-03" db="EMBL/GenBank/DDBJ databases">
        <authorList>
            <person name="Steffen K."/>
            <person name="Cardenas P."/>
        </authorList>
    </citation>
    <scope>NUCLEOTIDE SEQUENCE</scope>
</reference>
<feature type="region of interest" description="Disordered" evidence="4">
    <location>
        <begin position="227"/>
        <end position="281"/>
    </location>
</feature>
<dbReference type="InterPro" id="IPR002048">
    <property type="entry name" value="EF_hand_dom"/>
</dbReference>
<evidence type="ECO:0000256" key="3">
    <source>
        <dbReference type="ARBA" id="ARBA00022837"/>
    </source>
</evidence>
<dbReference type="InterPro" id="IPR051581">
    <property type="entry name" value="Ca-bind"/>
</dbReference>
<evidence type="ECO:0000256" key="4">
    <source>
        <dbReference type="SAM" id="MobiDB-lite"/>
    </source>
</evidence>
<dbReference type="PANTHER" id="PTHR34524:SF15">
    <property type="entry name" value="EF-HAND DOMAIN-CONTAINING PROTEIN"/>
    <property type="match status" value="1"/>
</dbReference>
<gene>
    <name evidence="6" type="ORF">GBAR_LOCUS24598</name>
</gene>
<evidence type="ECO:0000259" key="5">
    <source>
        <dbReference type="PROSITE" id="PS50222"/>
    </source>
</evidence>
<dbReference type="PROSITE" id="PS50222">
    <property type="entry name" value="EF_HAND_2"/>
    <property type="match status" value="1"/>
</dbReference>
<evidence type="ECO:0000313" key="6">
    <source>
        <dbReference type="EMBL" id="CAI8044336.1"/>
    </source>
</evidence>
<feature type="compositionally biased region" description="Acidic residues" evidence="4">
    <location>
        <begin position="228"/>
        <end position="237"/>
    </location>
</feature>
<organism evidence="6 7">
    <name type="scientific">Geodia barretti</name>
    <name type="common">Barrett's horny sponge</name>
    <dbReference type="NCBI Taxonomy" id="519541"/>
    <lineage>
        <taxon>Eukaryota</taxon>
        <taxon>Metazoa</taxon>
        <taxon>Porifera</taxon>
        <taxon>Demospongiae</taxon>
        <taxon>Heteroscleromorpha</taxon>
        <taxon>Tetractinellida</taxon>
        <taxon>Astrophorina</taxon>
        <taxon>Geodiidae</taxon>
        <taxon>Geodia</taxon>
    </lineage>
</organism>
<protein>
    <submittedName>
        <fullName evidence="6">Calcyphosin-2</fullName>
    </submittedName>
</protein>
<feature type="domain" description="EF-hand" evidence="5">
    <location>
        <begin position="601"/>
        <end position="636"/>
    </location>
</feature>
<evidence type="ECO:0000313" key="7">
    <source>
        <dbReference type="Proteomes" id="UP001174909"/>
    </source>
</evidence>
<feature type="compositionally biased region" description="Polar residues" evidence="4">
    <location>
        <begin position="81"/>
        <end position="92"/>
    </location>
</feature>
<dbReference type="PANTHER" id="PTHR34524">
    <property type="entry name" value="CALCYPHOSIN"/>
    <property type="match status" value="1"/>
</dbReference>
<sequence length="689" mass="77462">MAQQLKIPWQYAGYGGPQQRVYQPPSLPLGAGRRGGGEGKPGAPPKLSPRSPGAALATSGKRLRPPATATDSRSKEESSQRKTGSQGLSSTPHAPRKKRSVLELLPGGVGGSLLLPSTHQLLQKHSYIDSGKLKTVPLKESNVERKREGEKGGGRGKERKEQRKEIQKPVLTKKQAWKEGHKKTGDKQVKQVQPYRRTVTTTLPEGVPLLDLSRLNEPDHQMKPVDLIDIEDSDSTDGADTNRSFMSWGVPCSQSLELTNEEKEGKEGEERGREEDEKDVSFEEQVMEIEDETSEVGERLMDATQAKFVEDKILSHERAISSLSPHPPPPLPTQQQDHAPQKVGGALQSNVTFGLGMSETGLVQRLQFEARVLTHNGRDMHRELCGFFFLSDGSITVYEFRRFGKKSSALPLVQRKVYCHQVGHRRGEPYQINFIRKGFTLHFPTSLLPSLPDYMASRPLLSLRITRCSEREKRQLMCAHRKPLECVSIDTFLKNPLSPPEQQAWAQLRRLQAAVREQLVGRARKALVGLGRHISKQCSLSVGKELMKTAVHMFHIYISSQDFSTFWQLLTSLGEFGEGGEGEEVRRDRLIAGLVGEMNEDRKLIVRKVFQKLDTAKDGLVTRTSIQRFYRQDSREMEGVWFDHAHRTSLHSPITSINYADFENYYEGVSIETEADSDFISDLRTCWAL</sequence>
<feature type="region of interest" description="Disordered" evidence="4">
    <location>
        <begin position="1"/>
        <end position="114"/>
    </location>
</feature>
<feature type="compositionally biased region" description="Basic and acidic residues" evidence="4">
    <location>
        <begin position="176"/>
        <end position="189"/>
    </location>
</feature>
<evidence type="ECO:0000256" key="1">
    <source>
        <dbReference type="ARBA" id="ARBA00022723"/>
    </source>
</evidence>
<accession>A0AA35X9G5</accession>
<evidence type="ECO:0000256" key="2">
    <source>
        <dbReference type="ARBA" id="ARBA00022737"/>
    </source>
</evidence>
<dbReference type="GO" id="GO:0005509">
    <property type="term" value="F:calcium ion binding"/>
    <property type="evidence" value="ECO:0007669"/>
    <property type="project" value="InterPro"/>
</dbReference>
<feature type="compositionally biased region" description="Basic and acidic residues" evidence="4">
    <location>
        <begin position="141"/>
        <end position="167"/>
    </location>
</feature>
<feature type="compositionally biased region" description="Low complexity" evidence="4">
    <location>
        <begin position="102"/>
        <end position="114"/>
    </location>
</feature>
<dbReference type="AlphaFoldDB" id="A0AA35X9G5"/>
<keyword evidence="2" id="KW-0677">Repeat</keyword>
<feature type="compositionally biased region" description="Basic and acidic residues" evidence="4">
    <location>
        <begin position="260"/>
        <end position="281"/>
    </location>
</feature>
<keyword evidence="3" id="KW-0106">Calcium</keyword>
<feature type="region of interest" description="Disordered" evidence="4">
    <location>
        <begin position="127"/>
        <end position="200"/>
    </location>
</feature>
<dbReference type="EMBL" id="CASHTH010003386">
    <property type="protein sequence ID" value="CAI8044336.1"/>
    <property type="molecule type" value="Genomic_DNA"/>
</dbReference>
<dbReference type="Proteomes" id="UP001174909">
    <property type="component" value="Unassembled WGS sequence"/>
</dbReference>
<comment type="caution">
    <text evidence="6">The sequence shown here is derived from an EMBL/GenBank/DDBJ whole genome shotgun (WGS) entry which is preliminary data.</text>
</comment>
<dbReference type="Gene3D" id="1.10.238.10">
    <property type="entry name" value="EF-hand"/>
    <property type="match status" value="1"/>
</dbReference>
<keyword evidence="7" id="KW-1185">Reference proteome</keyword>